<evidence type="ECO:0000256" key="3">
    <source>
        <dbReference type="SAM" id="MobiDB-lite"/>
    </source>
</evidence>
<dbReference type="InterPro" id="IPR025151">
    <property type="entry name" value="ELYS_dom"/>
</dbReference>
<dbReference type="Proteomes" id="UP001497392">
    <property type="component" value="Unassembled WGS sequence"/>
</dbReference>
<feature type="compositionally biased region" description="Basic residues" evidence="3">
    <location>
        <begin position="574"/>
        <end position="584"/>
    </location>
</feature>
<keyword evidence="6" id="KW-1185">Reference proteome</keyword>
<feature type="domain" description="ELYS-like" evidence="4">
    <location>
        <begin position="161"/>
        <end position="376"/>
    </location>
</feature>
<name>A0ABP1FML4_9CHLO</name>
<proteinExistence type="predicted"/>
<dbReference type="PANTHER" id="PTHR47358:SF2">
    <property type="entry name" value="E3 UBIQUITIN-PROTEIN LIGASE HOS1"/>
    <property type="match status" value="1"/>
</dbReference>
<evidence type="ECO:0000313" key="5">
    <source>
        <dbReference type="EMBL" id="CAL5221195.1"/>
    </source>
</evidence>
<comment type="caution">
    <text evidence="5">The sequence shown here is derived from an EMBL/GenBank/DDBJ whole genome shotgun (WGS) entry which is preliminary data.</text>
</comment>
<dbReference type="InterPro" id="IPR044718">
    <property type="entry name" value="HOS1"/>
</dbReference>
<comment type="subcellular location">
    <subcellularLocation>
        <location evidence="1">Nucleus</location>
    </subcellularLocation>
</comment>
<keyword evidence="2" id="KW-0539">Nucleus</keyword>
<evidence type="ECO:0000256" key="2">
    <source>
        <dbReference type="ARBA" id="ARBA00023242"/>
    </source>
</evidence>
<evidence type="ECO:0000313" key="6">
    <source>
        <dbReference type="Proteomes" id="UP001497392"/>
    </source>
</evidence>
<reference evidence="5 6" key="1">
    <citation type="submission" date="2024-06" db="EMBL/GenBank/DDBJ databases">
        <authorList>
            <person name="Kraege A."/>
            <person name="Thomma B."/>
        </authorList>
    </citation>
    <scope>NUCLEOTIDE SEQUENCE [LARGE SCALE GENOMIC DNA]</scope>
</reference>
<accession>A0ABP1FML4</accession>
<dbReference type="Pfam" id="PF13934">
    <property type="entry name" value="ELYS"/>
    <property type="match status" value="1"/>
</dbReference>
<gene>
    <name evidence="5" type="primary">g3343</name>
    <name evidence="5" type="ORF">VP750_LOCUS2854</name>
</gene>
<evidence type="ECO:0000256" key="1">
    <source>
        <dbReference type="ARBA" id="ARBA00004123"/>
    </source>
</evidence>
<dbReference type="PANTHER" id="PTHR47358">
    <property type="entry name" value="E3 UBIQUITIN-PROTEIN LIGASE HOS1"/>
    <property type="match status" value="1"/>
</dbReference>
<evidence type="ECO:0000259" key="4">
    <source>
        <dbReference type="Pfam" id="PF13934"/>
    </source>
</evidence>
<feature type="region of interest" description="Disordered" evidence="3">
    <location>
        <begin position="471"/>
        <end position="584"/>
    </location>
</feature>
<dbReference type="EMBL" id="CAXHTA020000005">
    <property type="protein sequence ID" value="CAL5221195.1"/>
    <property type="molecule type" value="Genomic_DNA"/>
</dbReference>
<protein>
    <submittedName>
        <fullName evidence="5">G3343 protein</fullName>
    </submittedName>
</protein>
<feature type="compositionally biased region" description="Polar residues" evidence="3">
    <location>
        <begin position="503"/>
        <end position="521"/>
    </location>
</feature>
<feature type="compositionally biased region" description="Polar residues" evidence="3">
    <location>
        <begin position="477"/>
        <end position="488"/>
    </location>
</feature>
<sequence>MVYDYVVEVAADKYCTSSDPVKAYLLDGECVKAWSHNALEREQTHLLQGLSSGLASLAGVGQLHKHVARLGALVLIIEALHPAQPEGTPAQLPADLQLAQQLHQCAMVLEWAAQHVQGIASGLGRFESEPAWRMAVSKRRTAAAPDTTFLQDMQQALTEAHGSGPMQYPPASVEKAVQGIFLSGATARAAWQAKLAMLVYYLMDAGLRFSEQSFMQAFHVRPAELVEWTAYFQLDDALAGSRSSLESTCHRLSTAVGPDSSFKVVQSLAALGMPIEALNLLRARQSAPRAPQEPDQALREARVSLSIRLSCNLLTEAFMEAQQHCNAVHPEQRATHVRELVRSLADWAETHKALNAVIQLQLNQLEEQKLVEWLKEGMQEGRPAGRYLVLLYLVRGRLPEALKAFRELRSSLPEAKTDGDGALKSLAALLESASALVPEQARAAAAQLPGSREAAQQQVAQLFCNSLLPRSGHGLQPHNTWPKTSATPELQPKSAAAEDFAQATPQRAQQNASSAGLNSDGPSWAAWQADQRGKEPGRAFGQHMDGLDDAEGEQGTTTWQHIIGPPGSRSGARTVKRPRVHRPR</sequence>
<organism evidence="5 6">
    <name type="scientific">Coccomyxa viridis</name>
    <dbReference type="NCBI Taxonomy" id="1274662"/>
    <lineage>
        <taxon>Eukaryota</taxon>
        <taxon>Viridiplantae</taxon>
        <taxon>Chlorophyta</taxon>
        <taxon>core chlorophytes</taxon>
        <taxon>Trebouxiophyceae</taxon>
        <taxon>Trebouxiophyceae incertae sedis</taxon>
        <taxon>Coccomyxaceae</taxon>
        <taxon>Coccomyxa</taxon>
    </lineage>
</organism>